<dbReference type="STRING" id="1163406.A0A0L0NA45"/>
<sequence>MLSCFGFRRPRHHDGEREPLLPQYNDETSRQTRLHEKLHTYQILRAISQGYMPSNEQVIVHLRSLMSADILNPEAADLSSSGRALIRSSKLWLTQFVELLQHKNSEDQVQDFIWYLTKARLDVDTGDIGARAAASKAKADVSATVASLQTVGSLLLTNSDFRIFMADLSVIGRDVFRDTAFTLADVSKQAGEQLGPSAEATEALKHTGGNSQTAAPSNQDLDDQVEEVAQVVSSGAADVVSEAGHSLSEHVGGEERTTLLHRLKQAVLKLRQRRDYSESVSTLSLLLQRYLSAYARLASDTAQAVEEDVGTNPEADRAARNFWLLLTSLGDRDSWNQVEKSFKDVVDAGRTDPNFDKLMKELASLIRDMLSDPEFFDNAEQRFKDLREKSKDATSTSSIGEMVDGLLGSLHSALRSVAEDEHIQRLVHTSTRIAHILSPNGQYTNSLLVNDSIDVFVPLLVQAVQYLPVPRLEVSTPAVDLLLENLVLEPGRSVNHSSFLPYKLQISTQNDLEVRKGRFRTTSSMTSLLKVTVAGLSMAADDVGY</sequence>
<organism evidence="3 4">
    <name type="scientific">Tolypocladium ophioglossoides (strain CBS 100239)</name>
    <name type="common">Snaketongue truffleclub</name>
    <name type="synonym">Elaphocordyceps ophioglossoides</name>
    <dbReference type="NCBI Taxonomy" id="1163406"/>
    <lineage>
        <taxon>Eukaryota</taxon>
        <taxon>Fungi</taxon>
        <taxon>Dikarya</taxon>
        <taxon>Ascomycota</taxon>
        <taxon>Pezizomycotina</taxon>
        <taxon>Sordariomycetes</taxon>
        <taxon>Hypocreomycetidae</taxon>
        <taxon>Hypocreales</taxon>
        <taxon>Ophiocordycipitaceae</taxon>
        <taxon>Tolypocladium</taxon>
    </lineage>
</organism>
<comment type="caution">
    <text evidence="3">The sequence shown here is derived from an EMBL/GenBank/DDBJ whole genome shotgun (WGS) entry which is preliminary data.</text>
</comment>
<evidence type="ECO:0000259" key="2">
    <source>
        <dbReference type="Pfam" id="PF19343"/>
    </source>
</evidence>
<evidence type="ECO:0000313" key="4">
    <source>
        <dbReference type="Proteomes" id="UP000036947"/>
    </source>
</evidence>
<name>A0A0L0NA45_TOLOC</name>
<gene>
    <name evidence="3" type="ORF">TOPH_04568</name>
</gene>
<protein>
    <submittedName>
        <fullName evidence="3">Uncharacterized protein C32A11.02c</fullName>
    </submittedName>
</protein>
<accession>A0A0L0NA45</accession>
<dbReference type="PANTHER" id="PTHR31138">
    <property type="entry name" value="CHROMOSOME 19, WHOLE GENOME SHOTGUN SEQUENCE"/>
    <property type="match status" value="1"/>
</dbReference>
<dbReference type="OrthoDB" id="5407957at2759"/>
<dbReference type="EMBL" id="LFRF01000011">
    <property type="protein sequence ID" value="KND90889.1"/>
    <property type="molecule type" value="Genomic_DNA"/>
</dbReference>
<feature type="region of interest" description="Disordered" evidence="1">
    <location>
        <begin position="205"/>
        <end position="224"/>
    </location>
</feature>
<dbReference type="AlphaFoldDB" id="A0A0L0NA45"/>
<dbReference type="InterPro" id="IPR045967">
    <property type="entry name" value="HAM1-like_N"/>
</dbReference>
<feature type="domain" description="HAM1-like N-terminal" evidence="2">
    <location>
        <begin position="206"/>
        <end position="545"/>
    </location>
</feature>
<dbReference type="PANTHER" id="PTHR31138:SF4">
    <property type="entry name" value="DUF5923 DOMAIN-CONTAINING PROTEIN"/>
    <property type="match status" value="1"/>
</dbReference>
<dbReference type="Proteomes" id="UP000036947">
    <property type="component" value="Unassembled WGS sequence"/>
</dbReference>
<feature type="compositionally biased region" description="Polar residues" evidence="1">
    <location>
        <begin position="208"/>
        <end position="219"/>
    </location>
</feature>
<reference evidence="3 4" key="1">
    <citation type="journal article" date="2015" name="BMC Genomics">
        <title>The genome of the truffle-parasite Tolypocladium ophioglossoides and the evolution of antifungal peptaibiotics.</title>
        <authorList>
            <person name="Quandt C.A."/>
            <person name="Bushley K.E."/>
            <person name="Spatafora J.W."/>
        </authorList>
    </citation>
    <scope>NUCLEOTIDE SEQUENCE [LARGE SCALE GENOMIC DNA]</scope>
    <source>
        <strain evidence="3 4">CBS 100239</strain>
    </source>
</reference>
<dbReference type="Pfam" id="PF19343">
    <property type="entry name" value="HAM1_N"/>
    <property type="match status" value="2"/>
</dbReference>
<proteinExistence type="predicted"/>
<evidence type="ECO:0000313" key="3">
    <source>
        <dbReference type="EMBL" id="KND90889.1"/>
    </source>
</evidence>
<evidence type="ECO:0000256" key="1">
    <source>
        <dbReference type="SAM" id="MobiDB-lite"/>
    </source>
</evidence>
<keyword evidence="4" id="KW-1185">Reference proteome</keyword>
<feature type="domain" description="HAM1-like N-terminal" evidence="2">
    <location>
        <begin position="26"/>
        <end position="194"/>
    </location>
</feature>